<dbReference type="PANTHER" id="PTHR33064">
    <property type="entry name" value="POL PROTEIN"/>
    <property type="match status" value="1"/>
</dbReference>
<dbReference type="InterPro" id="IPR041577">
    <property type="entry name" value="RT_RNaseH_2"/>
</dbReference>
<gene>
    <name evidence="3" type="ORF">PHMEG_00036239</name>
</gene>
<dbReference type="InterPro" id="IPR036397">
    <property type="entry name" value="RNaseH_sf"/>
</dbReference>
<dbReference type="GO" id="GO:0003676">
    <property type="term" value="F:nucleic acid binding"/>
    <property type="evidence" value="ECO:0007669"/>
    <property type="project" value="InterPro"/>
</dbReference>
<protein>
    <recommendedName>
        <fullName evidence="5">Reverse transcriptase/retrotransposon-derived protein RNase H-like domain-containing protein</fullName>
    </recommendedName>
</protein>
<name>A0A225UPT2_9STRA</name>
<feature type="domain" description="RNase H type-1" evidence="1">
    <location>
        <begin position="294"/>
        <end position="374"/>
    </location>
</feature>
<dbReference type="InterPro" id="IPR043502">
    <property type="entry name" value="DNA/RNA_pol_sf"/>
</dbReference>
<evidence type="ECO:0000313" key="4">
    <source>
        <dbReference type="Proteomes" id="UP000198211"/>
    </source>
</evidence>
<proteinExistence type="predicted"/>
<dbReference type="Pfam" id="PF13456">
    <property type="entry name" value="RVT_3"/>
    <property type="match status" value="1"/>
</dbReference>
<dbReference type="InterPro" id="IPR051320">
    <property type="entry name" value="Viral_Replic_Matur_Polypro"/>
</dbReference>
<dbReference type="InterPro" id="IPR002156">
    <property type="entry name" value="RNaseH_domain"/>
</dbReference>
<dbReference type="AlphaFoldDB" id="A0A225UPT2"/>
<feature type="domain" description="Reverse transcriptase/retrotransposon-derived protein RNase H-like" evidence="2">
    <location>
        <begin position="108"/>
        <end position="201"/>
    </location>
</feature>
<dbReference type="GO" id="GO:0004523">
    <property type="term" value="F:RNA-DNA hybrid ribonuclease activity"/>
    <property type="evidence" value="ECO:0007669"/>
    <property type="project" value="InterPro"/>
</dbReference>
<organism evidence="3 4">
    <name type="scientific">Phytophthora megakarya</name>
    <dbReference type="NCBI Taxonomy" id="4795"/>
    <lineage>
        <taxon>Eukaryota</taxon>
        <taxon>Sar</taxon>
        <taxon>Stramenopiles</taxon>
        <taxon>Oomycota</taxon>
        <taxon>Peronosporomycetes</taxon>
        <taxon>Peronosporales</taxon>
        <taxon>Peronosporaceae</taxon>
        <taxon>Phytophthora</taxon>
    </lineage>
</organism>
<dbReference type="Gene3D" id="3.30.420.10">
    <property type="entry name" value="Ribonuclease H-like superfamily/Ribonuclease H"/>
    <property type="match status" value="1"/>
</dbReference>
<evidence type="ECO:0008006" key="5">
    <source>
        <dbReference type="Google" id="ProtNLM"/>
    </source>
</evidence>
<dbReference type="Pfam" id="PF17919">
    <property type="entry name" value="RT_RNaseH_2"/>
    <property type="match status" value="1"/>
</dbReference>
<reference evidence="4" key="1">
    <citation type="submission" date="2017-03" db="EMBL/GenBank/DDBJ databases">
        <title>Phytopthora megakarya and P. palmivora, two closely related causual agents of cacao black pod achieved similar genome size and gene model numbers by different mechanisms.</title>
        <authorList>
            <person name="Ali S."/>
            <person name="Shao J."/>
            <person name="Larry D.J."/>
            <person name="Kronmiller B."/>
            <person name="Shen D."/>
            <person name="Strem M.D."/>
            <person name="Melnick R.L."/>
            <person name="Guiltinan M.J."/>
            <person name="Tyler B.M."/>
            <person name="Meinhardt L.W."/>
            <person name="Bailey B.A."/>
        </authorList>
    </citation>
    <scope>NUCLEOTIDE SEQUENCE [LARGE SCALE GENOMIC DNA]</scope>
    <source>
        <strain evidence="4">zdho120</strain>
    </source>
</reference>
<sequence length="445" mass="50227">MKLMNRHSCRSSTEDRKTFDDCLTTLDQLLARFTECRISFSFTKSVFVQPRVEFLSHEISHEGIRANTKKLAAITKLSFPRTKKGFLGAALYQLKDDDFKEDGDLTTARRSFDMLKQKVAEAPILRHFDKTKEAHIMLFANEWALSTTLLQLHEDKLHPVRFCGRVLKDAEMNYHAAEKEVLALLLLLKTCYTQLAGRTLNVYTRFSTLEWIIKSKSLFGRAVQWAVLLSSWHLIGQRIKEKDCAFTRLLQSTVTSFVDIDDSLELKGSPTARIDPQRLYVKLPLDYSGLVVSFDGSAKTEKNGGYGSCAWVVWRLPEWTIVLAASAYLESTTVNVAEYTGMNNGVRAALELGADNLVVVGDSRLAIQQSLGTSKVVLDESRKLELTGLNRIREVIYDSSQTRIEVKPVAEDSIRSISTISASQRKPFADFVQTTQKQSTRYVSA</sequence>
<dbReference type="OrthoDB" id="121093at2759"/>
<dbReference type="InterPro" id="IPR043128">
    <property type="entry name" value="Rev_trsase/Diguanyl_cyclase"/>
</dbReference>
<evidence type="ECO:0000313" key="3">
    <source>
        <dbReference type="EMBL" id="OWY94119.1"/>
    </source>
</evidence>
<evidence type="ECO:0000259" key="2">
    <source>
        <dbReference type="Pfam" id="PF17919"/>
    </source>
</evidence>
<dbReference type="EMBL" id="NBNE01014872">
    <property type="protein sequence ID" value="OWY94119.1"/>
    <property type="molecule type" value="Genomic_DNA"/>
</dbReference>
<dbReference type="InterPro" id="IPR012337">
    <property type="entry name" value="RNaseH-like_sf"/>
</dbReference>
<dbReference type="SUPFAM" id="SSF53098">
    <property type="entry name" value="Ribonuclease H-like"/>
    <property type="match status" value="1"/>
</dbReference>
<dbReference type="PANTHER" id="PTHR33064:SF37">
    <property type="entry name" value="RIBONUCLEASE H"/>
    <property type="match status" value="1"/>
</dbReference>
<dbReference type="Gene3D" id="3.30.70.270">
    <property type="match status" value="1"/>
</dbReference>
<accession>A0A225UPT2</accession>
<dbReference type="SUPFAM" id="SSF56672">
    <property type="entry name" value="DNA/RNA polymerases"/>
    <property type="match status" value="1"/>
</dbReference>
<comment type="caution">
    <text evidence="3">The sequence shown here is derived from an EMBL/GenBank/DDBJ whole genome shotgun (WGS) entry which is preliminary data.</text>
</comment>
<evidence type="ECO:0000259" key="1">
    <source>
        <dbReference type="Pfam" id="PF13456"/>
    </source>
</evidence>
<feature type="non-terminal residue" evidence="3">
    <location>
        <position position="445"/>
    </location>
</feature>
<dbReference type="Proteomes" id="UP000198211">
    <property type="component" value="Unassembled WGS sequence"/>
</dbReference>
<keyword evidence="4" id="KW-1185">Reference proteome</keyword>